<dbReference type="Ensembl" id="ENSLLTT00000020183.1">
    <property type="protein sequence ID" value="ENSLLTP00000019466.1"/>
    <property type="gene ID" value="ENSLLTG00000014639.1"/>
</dbReference>
<dbReference type="InterPro" id="IPR000068">
    <property type="entry name" value="GPCR_3_Ca_sens_rcpt-rel"/>
</dbReference>
<dbReference type="PRINTS" id="PR00248">
    <property type="entry name" value="GPCRMGR"/>
</dbReference>
<evidence type="ECO:0000256" key="4">
    <source>
        <dbReference type="ARBA" id="ARBA00023136"/>
    </source>
</evidence>
<keyword evidence="5" id="KW-0675">Receptor</keyword>
<evidence type="ECO:0000256" key="6">
    <source>
        <dbReference type="ARBA" id="ARBA00023180"/>
    </source>
</evidence>
<keyword evidence="2" id="KW-0812">Transmembrane</keyword>
<keyword evidence="4" id="KW-0472">Membrane</keyword>
<dbReference type="InterPro" id="IPR000337">
    <property type="entry name" value="GPCR_3"/>
</dbReference>
<organism evidence="8 9">
    <name type="scientific">Laticauda laticaudata</name>
    <name type="common">Blue-ringed sea krait</name>
    <name type="synonym">Blue-lipped sea krait</name>
    <dbReference type="NCBI Taxonomy" id="8630"/>
    <lineage>
        <taxon>Eukaryota</taxon>
        <taxon>Metazoa</taxon>
        <taxon>Chordata</taxon>
        <taxon>Craniata</taxon>
        <taxon>Vertebrata</taxon>
        <taxon>Euteleostomi</taxon>
        <taxon>Lepidosauria</taxon>
        <taxon>Squamata</taxon>
        <taxon>Bifurcata</taxon>
        <taxon>Unidentata</taxon>
        <taxon>Episquamata</taxon>
        <taxon>Toxicofera</taxon>
        <taxon>Serpentes</taxon>
        <taxon>Colubroidea</taxon>
        <taxon>Elapidae</taxon>
        <taxon>Laticaudinae</taxon>
        <taxon>Laticauda</taxon>
    </lineage>
</organism>
<evidence type="ECO:0000313" key="9">
    <source>
        <dbReference type="Proteomes" id="UP000694406"/>
    </source>
</evidence>
<dbReference type="GeneTree" id="ENSGT00950000182788"/>
<evidence type="ECO:0000259" key="7">
    <source>
        <dbReference type="Pfam" id="PF01094"/>
    </source>
</evidence>
<evidence type="ECO:0000256" key="1">
    <source>
        <dbReference type="ARBA" id="ARBA00004141"/>
    </source>
</evidence>
<evidence type="ECO:0000313" key="8">
    <source>
        <dbReference type="Ensembl" id="ENSLLTP00000019466.1"/>
    </source>
</evidence>
<proteinExistence type="predicted"/>
<dbReference type="GO" id="GO:0004930">
    <property type="term" value="F:G protein-coupled receptor activity"/>
    <property type="evidence" value="ECO:0007669"/>
    <property type="project" value="InterPro"/>
</dbReference>
<accession>A0A8C5SLQ4</accession>
<reference evidence="8" key="1">
    <citation type="submission" date="2025-08" db="UniProtKB">
        <authorList>
            <consortium name="Ensembl"/>
        </authorList>
    </citation>
    <scope>IDENTIFICATION</scope>
</reference>
<name>A0A8C5SLQ4_LATLA</name>
<dbReference type="InterPro" id="IPR028082">
    <property type="entry name" value="Peripla_BP_I"/>
</dbReference>
<protein>
    <recommendedName>
        <fullName evidence="7">Receptor ligand binding region domain-containing protein</fullName>
    </recommendedName>
</protein>
<comment type="subcellular location">
    <subcellularLocation>
        <location evidence="1">Membrane</location>
        <topology evidence="1">Multi-pass membrane protein</topology>
    </subcellularLocation>
</comment>
<dbReference type="AlphaFoldDB" id="A0A8C5SLQ4"/>
<evidence type="ECO:0000256" key="2">
    <source>
        <dbReference type="ARBA" id="ARBA00022692"/>
    </source>
</evidence>
<dbReference type="InterPro" id="IPR001828">
    <property type="entry name" value="ANF_lig-bd_rcpt"/>
</dbReference>
<dbReference type="PANTHER" id="PTHR24061">
    <property type="entry name" value="CALCIUM-SENSING RECEPTOR-RELATED"/>
    <property type="match status" value="1"/>
</dbReference>
<feature type="domain" description="Receptor ligand binding region" evidence="7">
    <location>
        <begin position="7"/>
        <end position="292"/>
    </location>
</feature>
<dbReference type="Pfam" id="PF01094">
    <property type="entry name" value="ANF_receptor"/>
    <property type="match status" value="1"/>
</dbReference>
<keyword evidence="3" id="KW-1133">Transmembrane helix</keyword>
<sequence length="326" mass="37885">MHLFLKQISYGSFDPILSDKRQFPFFFSMVPNENVQYEGIIHLLKHFGWNWIGLIASDDESGEIFLQNIQPKLFQNDICIAWMQSIRLLRDRALNMHVLSAHISYIKETILVKKISVFLASGTVQSMEALQCALYLSEKSNKNSVYHRVWIVTSQWDFTVMTIAIKSFPTQTFNGSLYFSLHTNTVPRFQEFLGNISSYLHSSFYIDWFWESVFSCSFPPYPKKAKHCTGKEELARAPDSVFEMTMSGESYNIYNGVSSVAHALQTMHSSREKTNSLRNRNKLAKFSNFQPWEVCHHSSQIYLYKEVNRKGMRNIKVPDLFICSNK</sequence>
<dbReference type="PANTHER" id="PTHR24061:SF599">
    <property type="entry name" value="G-PROTEIN COUPLED RECEPTORS FAMILY 3 PROFILE DOMAIN-CONTAINING PROTEIN"/>
    <property type="match status" value="1"/>
</dbReference>
<keyword evidence="9" id="KW-1185">Reference proteome</keyword>
<dbReference type="GO" id="GO:0005886">
    <property type="term" value="C:plasma membrane"/>
    <property type="evidence" value="ECO:0007669"/>
    <property type="project" value="TreeGrafter"/>
</dbReference>
<keyword evidence="6" id="KW-0325">Glycoprotein</keyword>
<dbReference type="FunFam" id="3.40.50.2300:FF:000024">
    <property type="entry name" value="Vomeronasal 2, receptor 73"/>
    <property type="match status" value="1"/>
</dbReference>
<dbReference type="Gene3D" id="3.40.50.2300">
    <property type="match status" value="2"/>
</dbReference>
<dbReference type="SUPFAM" id="SSF53822">
    <property type="entry name" value="Periplasmic binding protein-like I"/>
    <property type="match status" value="1"/>
</dbReference>
<dbReference type="Proteomes" id="UP000694406">
    <property type="component" value="Unplaced"/>
</dbReference>
<reference evidence="8" key="2">
    <citation type="submission" date="2025-09" db="UniProtKB">
        <authorList>
            <consortium name="Ensembl"/>
        </authorList>
    </citation>
    <scope>IDENTIFICATION</scope>
</reference>
<evidence type="ECO:0000256" key="5">
    <source>
        <dbReference type="ARBA" id="ARBA00023170"/>
    </source>
</evidence>
<evidence type="ECO:0000256" key="3">
    <source>
        <dbReference type="ARBA" id="ARBA00022989"/>
    </source>
</evidence>